<dbReference type="Proteomes" id="UP000311919">
    <property type="component" value="Unassembled WGS sequence"/>
</dbReference>
<accession>A0A4Z2CJZ6</accession>
<feature type="region of interest" description="Disordered" evidence="1">
    <location>
        <begin position="1"/>
        <end position="20"/>
    </location>
</feature>
<evidence type="ECO:0000313" key="3">
    <source>
        <dbReference type="Proteomes" id="UP000311919"/>
    </source>
</evidence>
<dbReference type="AlphaFoldDB" id="A0A4Z2CJZ6"/>
<gene>
    <name evidence="2" type="ORF">EWB00_002029</name>
</gene>
<comment type="caution">
    <text evidence="2">The sequence shown here is derived from an EMBL/GenBank/DDBJ whole genome shotgun (WGS) entry which is preliminary data.</text>
</comment>
<reference evidence="2 3" key="1">
    <citation type="submission" date="2019-03" db="EMBL/GenBank/DDBJ databases">
        <title>An improved genome assembly of the fluke Schistosoma japonicum.</title>
        <authorList>
            <person name="Hu W."/>
            <person name="Luo F."/>
            <person name="Yin M."/>
            <person name="Mo X."/>
            <person name="Sun C."/>
            <person name="Wu Q."/>
            <person name="Zhu B."/>
            <person name="Xiang M."/>
            <person name="Wang J."/>
            <person name="Wang Y."/>
            <person name="Zhang T."/>
            <person name="Xu B."/>
            <person name="Zheng H."/>
            <person name="Feng Z."/>
        </authorList>
    </citation>
    <scope>NUCLEOTIDE SEQUENCE [LARGE SCALE GENOMIC DNA]</scope>
    <source>
        <strain evidence="2">HuSjv2</strain>
        <tissue evidence="2">Worms</tissue>
    </source>
</reference>
<name>A0A4Z2CJZ6_SCHJA</name>
<dbReference type="EMBL" id="SKCS01001565">
    <property type="protein sequence ID" value="TNN04528.1"/>
    <property type="molecule type" value="Genomic_DNA"/>
</dbReference>
<evidence type="ECO:0000313" key="2">
    <source>
        <dbReference type="EMBL" id="TNN04528.1"/>
    </source>
</evidence>
<keyword evidence="3" id="KW-1185">Reference proteome</keyword>
<protein>
    <submittedName>
        <fullName evidence="2">Uncharacterized protein</fullName>
    </submittedName>
</protein>
<evidence type="ECO:0000256" key="1">
    <source>
        <dbReference type="SAM" id="MobiDB-lite"/>
    </source>
</evidence>
<sequence length="86" mass="9264">MAERADRSPVKPKPLLEELEGGRPAGTRVAVAVAAVSVRKGVSCGFTFLAGNGRLGSPQTLQVLLALITPGPELEFWPLWKQRKKL</sequence>
<proteinExistence type="predicted"/>
<organism evidence="2 3">
    <name type="scientific">Schistosoma japonicum</name>
    <name type="common">Blood fluke</name>
    <dbReference type="NCBI Taxonomy" id="6182"/>
    <lineage>
        <taxon>Eukaryota</taxon>
        <taxon>Metazoa</taxon>
        <taxon>Spiralia</taxon>
        <taxon>Lophotrochozoa</taxon>
        <taxon>Platyhelminthes</taxon>
        <taxon>Trematoda</taxon>
        <taxon>Digenea</taxon>
        <taxon>Strigeidida</taxon>
        <taxon>Schistosomatoidea</taxon>
        <taxon>Schistosomatidae</taxon>
        <taxon>Schistosoma</taxon>
    </lineage>
</organism>